<feature type="domain" description="GST C-terminal" evidence="6">
    <location>
        <begin position="90"/>
        <end position="221"/>
    </location>
</feature>
<dbReference type="InterPro" id="IPR004045">
    <property type="entry name" value="Glutathione_S-Trfase_N"/>
</dbReference>
<comment type="caution">
    <text evidence="7">The sequence shown here is derived from an EMBL/GenBank/DDBJ whole genome shotgun (WGS) entry which is preliminary data.</text>
</comment>
<dbReference type="InterPro" id="IPR010987">
    <property type="entry name" value="Glutathione-S-Trfase_C-like"/>
</dbReference>
<dbReference type="InterPro" id="IPR040079">
    <property type="entry name" value="Glutathione_S-Trfase"/>
</dbReference>
<evidence type="ECO:0000256" key="1">
    <source>
        <dbReference type="ARBA" id="ARBA00012452"/>
    </source>
</evidence>
<dbReference type="SFLD" id="SFLDG00358">
    <property type="entry name" value="Main_(cytGST)"/>
    <property type="match status" value="1"/>
</dbReference>
<dbReference type="GO" id="GO:0006749">
    <property type="term" value="P:glutathione metabolic process"/>
    <property type="evidence" value="ECO:0007669"/>
    <property type="project" value="TreeGrafter"/>
</dbReference>
<proteinExistence type="inferred from homology"/>
<dbReference type="InterPro" id="IPR036282">
    <property type="entry name" value="Glutathione-S-Trfase_C_sf"/>
</dbReference>
<dbReference type="InterPro" id="IPR036249">
    <property type="entry name" value="Thioredoxin-like_sf"/>
</dbReference>
<dbReference type="FunFam" id="3.40.30.10:FF:000039">
    <property type="entry name" value="Glutathione S-transferase domain"/>
    <property type="match status" value="1"/>
</dbReference>
<accession>A0AAD6WU55</accession>
<gene>
    <name evidence="7" type="ORF">C8F04DRAFT_1122811</name>
</gene>
<reference evidence="7" key="1">
    <citation type="submission" date="2023-03" db="EMBL/GenBank/DDBJ databases">
        <title>Massive genome expansion in bonnet fungi (Mycena s.s.) driven by repeated elements and novel gene families across ecological guilds.</title>
        <authorList>
            <consortium name="Lawrence Berkeley National Laboratory"/>
            <person name="Harder C.B."/>
            <person name="Miyauchi S."/>
            <person name="Viragh M."/>
            <person name="Kuo A."/>
            <person name="Thoen E."/>
            <person name="Andreopoulos B."/>
            <person name="Lu D."/>
            <person name="Skrede I."/>
            <person name="Drula E."/>
            <person name="Henrissat B."/>
            <person name="Morin E."/>
            <person name="Kohler A."/>
            <person name="Barry K."/>
            <person name="LaButti K."/>
            <person name="Morin E."/>
            <person name="Salamov A."/>
            <person name="Lipzen A."/>
            <person name="Mereny Z."/>
            <person name="Hegedus B."/>
            <person name="Baldrian P."/>
            <person name="Stursova M."/>
            <person name="Weitz H."/>
            <person name="Taylor A."/>
            <person name="Grigoriev I.V."/>
            <person name="Nagy L.G."/>
            <person name="Martin F."/>
            <person name="Kauserud H."/>
        </authorList>
    </citation>
    <scope>NUCLEOTIDE SEQUENCE</scope>
    <source>
        <strain evidence="7">CBHHK200</strain>
    </source>
</reference>
<dbReference type="EC" id="2.5.1.18" evidence="1"/>
<evidence type="ECO:0000256" key="2">
    <source>
        <dbReference type="ARBA" id="ARBA00022679"/>
    </source>
</evidence>
<dbReference type="PROSITE" id="PS50405">
    <property type="entry name" value="GST_CTER"/>
    <property type="match status" value="1"/>
</dbReference>
<dbReference type="SUPFAM" id="SSF52833">
    <property type="entry name" value="Thioredoxin-like"/>
    <property type="match status" value="1"/>
</dbReference>
<keyword evidence="2" id="KW-0808">Transferase</keyword>
<dbReference type="EMBL" id="JARJCM010000125">
    <property type="protein sequence ID" value="KAJ7027383.1"/>
    <property type="molecule type" value="Genomic_DNA"/>
</dbReference>
<evidence type="ECO:0000259" key="6">
    <source>
        <dbReference type="PROSITE" id="PS50405"/>
    </source>
</evidence>
<evidence type="ECO:0000256" key="4">
    <source>
        <dbReference type="RuleBase" id="RU003494"/>
    </source>
</evidence>
<evidence type="ECO:0000256" key="3">
    <source>
        <dbReference type="ARBA" id="ARBA00047960"/>
    </source>
</evidence>
<evidence type="ECO:0000313" key="8">
    <source>
        <dbReference type="Proteomes" id="UP001218188"/>
    </source>
</evidence>
<dbReference type="AlphaFoldDB" id="A0AAD6WU55"/>
<dbReference type="Gene3D" id="1.20.1050.10">
    <property type="match status" value="1"/>
</dbReference>
<feature type="domain" description="GST N-terminal" evidence="5">
    <location>
        <begin position="2"/>
        <end position="83"/>
    </location>
</feature>
<dbReference type="InterPro" id="IPR004046">
    <property type="entry name" value="GST_C"/>
</dbReference>
<dbReference type="SUPFAM" id="SSF47616">
    <property type="entry name" value="GST C-terminal domain-like"/>
    <property type="match status" value="1"/>
</dbReference>
<keyword evidence="8" id="KW-1185">Reference proteome</keyword>
<sequence>MVLKLYVSANFGGGGAIVAMVLAEKDISYETIFVNLAKKESKTPEFLAMHPFGQVPLIDDDGFILYESRAICRYLAEKYADKGPALLPTGLKAMAIFEQAASVESANFSPALMKVAMEALGKPRRGLPVDQAVLDEALVGFSEKLDAYEVILGKQKFAAGDELSVVDIFHLMYAPALASRAGIDIMTKAERPNVTRWWNELIARPAWVKLQAEGYKVATES</sequence>
<evidence type="ECO:0000313" key="7">
    <source>
        <dbReference type="EMBL" id="KAJ7027383.1"/>
    </source>
</evidence>
<dbReference type="SFLD" id="SFLDS00019">
    <property type="entry name" value="Glutathione_Transferase_(cytos"/>
    <property type="match status" value="1"/>
</dbReference>
<dbReference type="Pfam" id="PF00043">
    <property type="entry name" value="GST_C"/>
    <property type="match status" value="1"/>
</dbReference>
<dbReference type="PROSITE" id="PS50404">
    <property type="entry name" value="GST_NTER"/>
    <property type="match status" value="1"/>
</dbReference>
<dbReference type="GO" id="GO:0043295">
    <property type="term" value="F:glutathione binding"/>
    <property type="evidence" value="ECO:0007669"/>
    <property type="project" value="TreeGrafter"/>
</dbReference>
<dbReference type="Gene3D" id="3.40.30.10">
    <property type="entry name" value="Glutaredoxin"/>
    <property type="match status" value="1"/>
</dbReference>
<dbReference type="PANTHER" id="PTHR43900">
    <property type="entry name" value="GLUTATHIONE S-TRANSFERASE RHO"/>
    <property type="match status" value="1"/>
</dbReference>
<dbReference type="GO" id="GO:0005737">
    <property type="term" value="C:cytoplasm"/>
    <property type="evidence" value="ECO:0007669"/>
    <property type="project" value="TreeGrafter"/>
</dbReference>
<dbReference type="GO" id="GO:0004364">
    <property type="term" value="F:glutathione transferase activity"/>
    <property type="evidence" value="ECO:0007669"/>
    <property type="project" value="UniProtKB-EC"/>
</dbReference>
<organism evidence="7 8">
    <name type="scientific">Mycena alexandri</name>
    <dbReference type="NCBI Taxonomy" id="1745969"/>
    <lineage>
        <taxon>Eukaryota</taxon>
        <taxon>Fungi</taxon>
        <taxon>Dikarya</taxon>
        <taxon>Basidiomycota</taxon>
        <taxon>Agaricomycotina</taxon>
        <taxon>Agaricomycetes</taxon>
        <taxon>Agaricomycetidae</taxon>
        <taxon>Agaricales</taxon>
        <taxon>Marasmiineae</taxon>
        <taxon>Mycenaceae</taxon>
        <taxon>Mycena</taxon>
    </lineage>
</organism>
<name>A0AAD6WU55_9AGAR</name>
<comment type="catalytic activity">
    <reaction evidence="3">
        <text>RX + glutathione = an S-substituted glutathione + a halide anion + H(+)</text>
        <dbReference type="Rhea" id="RHEA:16437"/>
        <dbReference type="ChEBI" id="CHEBI:15378"/>
        <dbReference type="ChEBI" id="CHEBI:16042"/>
        <dbReference type="ChEBI" id="CHEBI:17792"/>
        <dbReference type="ChEBI" id="CHEBI:57925"/>
        <dbReference type="ChEBI" id="CHEBI:90779"/>
        <dbReference type="EC" id="2.5.1.18"/>
    </reaction>
</comment>
<dbReference type="Proteomes" id="UP001218188">
    <property type="component" value="Unassembled WGS sequence"/>
</dbReference>
<comment type="similarity">
    <text evidence="4">Belongs to the GST superfamily.</text>
</comment>
<protein>
    <recommendedName>
        <fullName evidence="1">glutathione transferase</fullName>
        <ecNumber evidence="1">2.5.1.18</ecNumber>
    </recommendedName>
</protein>
<evidence type="ECO:0000259" key="5">
    <source>
        <dbReference type="PROSITE" id="PS50404"/>
    </source>
</evidence>
<dbReference type="Pfam" id="PF02798">
    <property type="entry name" value="GST_N"/>
    <property type="match status" value="1"/>
</dbReference>
<dbReference type="PANTHER" id="PTHR43900:SF3">
    <property type="entry name" value="GLUTATHIONE S-TRANSFERASE RHO"/>
    <property type="match status" value="1"/>
</dbReference>